<keyword evidence="3" id="KW-1185">Reference proteome</keyword>
<dbReference type="InterPro" id="IPR023772">
    <property type="entry name" value="DNA-bd_HTH_TetR-type_CS"/>
</dbReference>
<dbReference type="PATRIC" id="fig|84022.5.peg.3348"/>
<keyword evidence="1" id="KW-0238">DNA-binding</keyword>
<dbReference type="GO" id="GO:0003677">
    <property type="term" value="F:DNA binding"/>
    <property type="evidence" value="ECO:0007669"/>
    <property type="project" value="UniProtKB-UniRule"/>
</dbReference>
<dbReference type="PANTHER" id="PTHR43479">
    <property type="entry name" value="ACREF/ENVCD OPERON REPRESSOR-RELATED"/>
    <property type="match status" value="1"/>
</dbReference>
<dbReference type="InterPro" id="IPR050624">
    <property type="entry name" value="HTH-type_Tx_Regulator"/>
</dbReference>
<dbReference type="InterPro" id="IPR001647">
    <property type="entry name" value="HTH_TetR"/>
</dbReference>
<dbReference type="EMBL" id="CP009687">
    <property type="protein sequence ID" value="AKL95338.1"/>
    <property type="molecule type" value="Genomic_DNA"/>
</dbReference>
<accession>A0A0D8IDW1</accession>
<dbReference type="InterPro" id="IPR009057">
    <property type="entry name" value="Homeodomain-like_sf"/>
</dbReference>
<dbReference type="PANTHER" id="PTHR43479:SF7">
    <property type="entry name" value="TETR-FAMILY TRANSCRIPTIONAL REGULATOR"/>
    <property type="match status" value="1"/>
</dbReference>
<evidence type="ECO:0000313" key="3">
    <source>
        <dbReference type="Proteomes" id="UP000035704"/>
    </source>
</evidence>
<dbReference type="KEGG" id="cace:CACET_c18900"/>
<gene>
    <name evidence="2" type="ORF">CACET_c18900</name>
</gene>
<dbReference type="InterPro" id="IPR039532">
    <property type="entry name" value="TetR_C_Firmicutes"/>
</dbReference>
<dbReference type="AlphaFoldDB" id="A0A0D8IDW1"/>
<dbReference type="PROSITE" id="PS01081">
    <property type="entry name" value="HTH_TETR_1"/>
    <property type="match status" value="1"/>
</dbReference>
<dbReference type="STRING" id="84022.CACET_c18900"/>
<dbReference type="RefSeq" id="WP_044824028.1">
    <property type="nucleotide sequence ID" value="NZ_CP009687.1"/>
</dbReference>
<dbReference type="Pfam" id="PF00440">
    <property type="entry name" value="TetR_N"/>
    <property type="match status" value="1"/>
</dbReference>
<reference evidence="2 3" key="1">
    <citation type="submission" date="2014-10" db="EMBL/GenBank/DDBJ databases">
        <title>Genome sequence of Clostridium aceticum DSM 1496.</title>
        <authorList>
            <person name="Poehlein A."/>
            <person name="Schiel-Bengelsdorf B."/>
            <person name="Gottschalk G."/>
            <person name="Duerre P."/>
            <person name="Daniel R."/>
        </authorList>
    </citation>
    <scope>NUCLEOTIDE SEQUENCE [LARGE SCALE GENOMIC DNA]</scope>
    <source>
        <strain evidence="2 3">DSM 1496</strain>
    </source>
</reference>
<protein>
    <submittedName>
        <fullName evidence="2">Transcriptional regulator TetR family</fullName>
    </submittedName>
</protein>
<evidence type="ECO:0000256" key="1">
    <source>
        <dbReference type="ARBA" id="ARBA00023125"/>
    </source>
</evidence>
<proteinExistence type="predicted"/>
<organism evidence="2 3">
    <name type="scientific">Clostridium aceticum</name>
    <dbReference type="NCBI Taxonomy" id="84022"/>
    <lineage>
        <taxon>Bacteria</taxon>
        <taxon>Bacillati</taxon>
        <taxon>Bacillota</taxon>
        <taxon>Clostridia</taxon>
        <taxon>Eubacteriales</taxon>
        <taxon>Clostridiaceae</taxon>
        <taxon>Clostridium</taxon>
    </lineage>
</organism>
<dbReference type="SUPFAM" id="SSF46689">
    <property type="entry name" value="Homeodomain-like"/>
    <property type="match status" value="1"/>
</dbReference>
<dbReference type="PROSITE" id="PS50977">
    <property type="entry name" value="HTH_TETR_2"/>
    <property type="match status" value="1"/>
</dbReference>
<dbReference type="Pfam" id="PF14278">
    <property type="entry name" value="TetR_C_8"/>
    <property type="match status" value="1"/>
</dbReference>
<evidence type="ECO:0000313" key="2">
    <source>
        <dbReference type="EMBL" id="AKL95338.1"/>
    </source>
</evidence>
<sequence>MCEKPLEEKKEDLRVRRTYKLLFDALTSLLEEKSFEEISVTDLCARAMVHRTTFYKHFNDKYHLLEIGIAILIKNFNQASLSSQKFDHPKQYYMSVIRHALEYLSVNKKLSALLLISGGSSSFIAILHKLLAEEIRFKLEENEKKGIVYHVPIPIIAEFHAGALISSVKWWLENKMSISEEEMVQYVDLMINGDNYVSTPDDLTLSKV</sequence>
<dbReference type="Proteomes" id="UP000035704">
    <property type="component" value="Chromosome"/>
</dbReference>
<name>A0A0D8IDW1_9CLOT</name>
<dbReference type="OrthoDB" id="9810250at2"/>
<dbReference type="Gene3D" id="1.10.357.10">
    <property type="entry name" value="Tetracycline Repressor, domain 2"/>
    <property type="match status" value="1"/>
</dbReference>